<evidence type="ECO:0008006" key="3">
    <source>
        <dbReference type="Google" id="ProtNLM"/>
    </source>
</evidence>
<dbReference type="Gene3D" id="1.20.1270.90">
    <property type="entry name" value="AF1782-like"/>
    <property type="match status" value="1"/>
</dbReference>
<gene>
    <name evidence="1" type="ORF">C7Y71_008100</name>
</gene>
<protein>
    <recommendedName>
        <fullName evidence="3">F5/8 type C domain-containing protein</fullName>
    </recommendedName>
</protein>
<dbReference type="AlphaFoldDB" id="A0A5P8E7N5"/>
<reference evidence="1 2" key="1">
    <citation type="submission" date="2018-11" db="EMBL/GenBank/DDBJ databases">
        <authorList>
            <person name="Na S.W."/>
            <person name="Baik M."/>
        </authorList>
    </citation>
    <scope>NUCLEOTIDE SEQUENCE [LARGE SCALE GENOMIC DNA]</scope>
    <source>
        <strain evidence="1 2">E39</strain>
    </source>
</reference>
<organism evidence="1 2">
    <name type="scientific">Pseudoprevotella muciniphila</name>
    <dbReference type="NCBI Taxonomy" id="2133944"/>
    <lineage>
        <taxon>Bacteria</taxon>
        <taxon>Pseudomonadati</taxon>
        <taxon>Bacteroidota</taxon>
        <taxon>Bacteroidia</taxon>
        <taxon>Bacteroidales</taxon>
        <taxon>Prevotellaceae</taxon>
        <taxon>Pseudoprevotella</taxon>
    </lineage>
</organism>
<dbReference type="EMBL" id="CP033459">
    <property type="protein sequence ID" value="QFQ12983.1"/>
    <property type="molecule type" value="Genomic_DNA"/>
</dbReference>
<sequence length="1190" mass="128455">MLLLMLVATGAYAQQEMTVTYSSSDPTAGAFYRETTTEGWQKVTSGFTKRWASYGTPSVVISMTANNMDAATFSFYSGLVVTPYTLSIETEYLITGLEIKFENKIQNNGQRGGDQTMTCEGVSVTAEGDQEAHLQVLDLGGVSSVSFDVTGSNTGATINAFIIHYIENPEKGMAYIDNIINNNPFDASQYPVGTAGGYYPETLVAAAEEAYNDMLDWQVSGGSNDDLIAAGDAYLAALKALQEGQYPIVVTAGNYYILNARNGDANEVIPDLTIETGVNVLSTAGNYAGWAPNVTTAQDENAQPAYLWTLEAANDTAFYIKSIAFDKYIPHITGANRVLTLTEEKENAAKFYFNTSSNYPGWVTVRNAEIEGIGEITDYAYLYSYPSTSSSGYYTVLNAGNTYAAQWKLVPLSAEALAALEDNIKALKDSLAQIERNKQMETLLGTARTAESAGKSYIIDPGTYDGVFQVDTTEVEDPETGEIVTKTSVDGLVTDPSQLYSNAKEPSEGSYAALFDGVFNGASFFHSAWSPGNPATEAHYLQIDLGQADIQDIVLKYATRSNAGTPDLPYEVTLYGTNDPALLSGVTTTVEDPETGETTETVSDVPSSEWPNLGNYTMAWDIQLKDAEGNDVTVSNRRTAAPINNGAGITTFNVQGNRYIRIAVTKSLQHAASGNARTNGDGFDYWYLSELRAYKSTYDENCVYEKMDAQVKADLAAAIANGEQKLAEGKASQEDLDQLQAAYDAFMAVYPSSDKLNEKIAEAKTWRDKTTEGAGVGEYETGSKDPLNSTIETAEAAAGTVLSYDVYNSNMQALNEAIETYIGKVNTPKDGIYKIQSLTTGAAKGAYVCTDGTGSASNAYSNVRWDYANDTEIDNRLNALWELKHVDGGITLRNLATNRYLSNEQVSLSGRVPQTDASHTLGLRGARIDTITKALNITLYNDSVKYFANAQPGGKVLVVWNSAKGADNSAFEFIKVSEDEFAATMILEHPVPFTVHLLPFDIAAPAIPVYTVLGLKDNAVQLKTITSDVITAGTPFIVAEDTATTKDFSVYLTVYTAGEMAYSYAEDGLNVNGMTALWEPDTVGANHHILGTADPASLQRRAALIQTDKNTVVVANDAYFTITGMPEAAVDGDAYIPLEKAIVDGVEKVVLGDVVIKNNRMYNISGQQVKSTKNLPAGVYIINGKKVYVK</sequence>
<evidence type="ECO:0000313" key="2">
    <source>
        <dbReference type="Proteomes" id="UP000249375"/>
    </source>
</evidence>
<accession>A0A5P8E7N5</accession>
<dbReference type="KEGG" id="alq:C7Y71_008100"/>
<keyword evidence="2" id="KW-1185">Reference proteome</keyword>
<evidence type="ECO:0000313" key="1">
    <source>
        <dbReference type="EMBL" id="QFQ12983.1"/>
    </source>
</evidence>
<dbReference type="Gene3D" id="2.60.120.260">
    <property type="entry name" value="Galactose-binding domain-like"/>
    <property type="match status" value="1"/>
</dbReference>
<dbReference type="Proteomes" id="UP000249375">
    <property type="component" value="Chromosome"/>
</dbReference>
<name>A0A5P8E7N5_9BACT</name>
<proteinExistence type="predicted"/>